<dbReference type="SUPFAM" id="SSF46955">
    <property type="entry name" value="Putative DNA-binding domain"/>
    <property type="match status" value="1"/>
</dbReference>
<organism evidence="3 4">
    <name type="scientific">candidate division WWE3 bacterium GW2011_GWF1_42_14</name>
    <dbReference type="NCBI Taxonomy" id="1619138"/>
    <lineage>
        <taxon>Bacteria</taxon>
        <taxon>Katanobacteria</taxon>
    </lineage>
</organism>
<sequence length="313" mass="35413">MINLEDKLYTSTEVADILGVSLRSVYRYIEEDKLQAEVKTATGRHRFTKKNILDFLYPGGSEEKAGQTVPKETVNTDVKETKKKEKEQDTPAVVEETPAEVEPVAEVEVEVEEEVKVKEPEPKEEVKEKEAPVEEEPIDWLAKFREAAKKFDEENAKRVEASAKAPVAEEKETFASITEQEPASPKSQLFFYRSRLGGLKDIAQNIDKSSRNSGLDYAFTMNAGLSLFKAIKPFSLLHVYIKSKDKDFFERILMLTPSDENNAQLCIMTNDEKDLYSSSEELHGLFVADKSRLLADIRKHGDGELIEEAESIL</sequence>
<name>A0A0G0YK56_UNCKA</name>
<feature type="region of interest" description="Disordered" evidence="1">
    <location>
        <begin position="60"/>
        <end position="104"/>
    </location>
</feature>
<gene>
    <name evidence="3" type="ORF">UV00_C0017G0035</name>
</gene>
<dbReference type="InterPro" id="IPR009061">
    <property type="entry name" value="DNA-bd_dom_put_sf"/>
</dbReference>
<protein>
    <recommendedName>
        <fullName evidence="2">Helix-turn-helix domain-containing protein</fullName>
    </recommendedName>
</protein>
<evidence type="ECO:0000259" key="2">
    <source>
        <dbReference type="Pfam" id="PF12728"/>
    </source>
</evidence>
<reference evidence="3 4" key="1">
    <citation type="journal article" date="2015" name="Nature">
        <title>rRNA introns, odd ribosomes, and small enigmatic genomes across a large radiation of phyla.</title>
        <authorList>
            <person name="Brown C.T."/>
            <person name="Hug L.A."/>
            <person name="Thomas B.C."/>
            <person name="Sharon I."/>
            <person name="Castelle C.J."/>
            <person name="Singh A."/>
            <person name="Wilkins M.J."/>
            <person name="Williams K.H."/>
            <person name="Banfield J.F."/>
        </authorList>
    </citation>
    <scope>NUCLEOTIDE SEQUENCE [LARGE SCALE GENOMIC DNA]</scope>
</reference>
<evidence type="ECO:0000256" key="1">
    <source>
        <dbReference type="SAM" id="MobiDB-lite"/>
    </source>
</evidence>
<dbReference type="EMBL" id="LCCU01000017">
    <property type="protein sequence ID" value="KKS37142.1"/>
    <property type="molecule type" value="Genomic_DNA"/>
</dbReference>
<evidence type="ECO:0000313" key="3">
    <source>
        <dbReference type="EMBL" id="KKS37142.1"/>
    </source>
</evidence>
<feature type="compositionally biased region" description="Basic and acidic residues" evidence="1">
    <location>
        <begin position="77"/>
        <end position="89"/>
    </location>
</feature>
<evidence type="ECO:0000313" key="4">
    <source>
        <dbReference type="Proteomes" id="UP000033847"/>
    </source>
</evidence>
<accession>A0A0G0YK56</accession>
<proteinExistence type="predicted"/>
<feature type="domain" description="Helix-turn-helix" evidence="2">
    <location>
        <begin position="8"/>
        <end position="56"/>
    </location>
</feature>
<dbReference type="InterPro" id="IPR041657">
    <property type="entry name" value="HTH_17"/>
</dbReference>
<comment type="caution">
    <text evidence="3">The sequence shown here is derived from an EMBL/GenBank/DDBJ whole genome shotgun (WGS) entry which is preliminary data.</text>
</comment>
<dbReference type="Pfam" id="PF12728">
    <property type="entry name" value="HTH_17"/>
    <property type="match status" value="1"/>
</dbReference>
<dbReference type="PATRIC" id="fig|1619138.3.peg.737"/>
<dbReference type="Proteomes" id="UP000033847">
    <property type="component" value="Unassembled WGS sequence"/>
</dbReference>
<dbReference type="AlphaFoldDB" id="A0A0G0YK56"/>